<dbReference type="EMBL" id="NIXT01000343">
    <property type="protein sequence ID" value="OXE33321.1"/>
    <property type="molecule type" value="Genomic_DNA"/>
</dbReference>
<gene>
    <name evidence="1" type="ORF">CA163_08135</name>
</gene>
<evidence type="ECO:0000313" key="1">
    <source>
        <dbReference type="EMBL" id="OXE33321.1"/>
    </source>
</evidence>
<evidence type="ECO:0000313" key="2">
    <source>
        <dbReference type="Proteomes" id="UP000214596"/>
    </source>
</evidence>
<accession>A0A227E097</accession>
<protein>
    <submittedName>
        <fullName evidence="1">Uncharacterized protein</fullName>
    </submittedName>
</protein>
<proteinExistence type="predicted"/>
<dbReference type="AlphaFoldDB" id="A0A227E097"/>
<comment type="caution">
    <text evidence="1">The sequence shown here is derived from an EMBL/GenBank/DDBJ whole genome shotgun (WGS) entry which is preliminary data.</text>
</comment>
<organism evidence="1 2">
    <name type="scientific">Vibrio parahaemolyticus</name>
    <dbReference type="NCBI Taxonomy" id="670"/>
    <lineage>
        <taxon>Bacteria</taxon>
        <taxon>Pseudomonadati</taxon>
        <taxon>Pseudomonadota</taxon>
        <taxon>Gammaproteobacteria</taxon>
        <taxon>Vibrionales</taxon>
        <taxon>Vibrionaceae</taxon>
        <taxon>Vibrio</taxon>
    </lineage>
</organism>
<name>A0A227E097_VIBPH</name>
<sequence length="53" mass="5832">MQRLPLSVLVGSNHRGINALIPCLYALFESQRNANRITTAYRAQPDTVSLTGC</sequence>
<reference evidence="1 2" key="1">
    <citation type="journal article" date="2017" name="Appl. Environ. Microbiol.">
        <title>Parallel evolution of two clades of a major Atlantic endemic Vibrio parahaemolyticus pathogen lineage by independent acquisition of related pathogenicity islands.</title>
        <authorList>
            <person name="Xu F."/>
            <person name="Gonzalez-Escalona N."/>
            <person name="Drees K.P."/>
            <person name="Sebra R.P."/>
            <person name="Cooper V.S."/>
            <person name="Jones S.H."/>
            <person name="Whistler C.A."/>
        </authorList>
    </citation>
    <scope>NUCLEOTIDE SEQUENCE [LARGE SCALE GENOMIC DNA]</scope>
    <source>
        <strain evidence="1 2">MAVP-3</strain>
    </source>
</reference>
<dbReference type="Proteomes" id="UP000214596">
    <property type="component" value="Unassembled WGS sequence"/>
</dbReference>